<dbReference type="Proteomes" id="UP000321617">
    <property type="component" value="Unassembled WGS sequence"/>
</dbReference>
<keyword evidence="3 6" id="KW-0812">Transmembrane</keyword>
<dbReference type="PANTHER" id="PTHR36115">
    <property type="entry name" value="PROLINE-RICH ANTIGEN HOMOLOG-RELATED"/>
    <property type="match status" value="1"/>
</dbReference>
<evidence type="ECO:0000256" key="1">
    <source>
        <dbReference type="ARBA" id="ARBA00004651"/>
    </source>
</evidence>
<evidence type="ECO:0000256" key="5">
    <source>
        <dbReference type="ARBA" id="ARBA00023136"/>
    </source>
</evidence>
<feature type="transmembrane region" description="Helical" evidence="6">
    <location>
        <begin position="97"/>
        <end position="115"/>
    </location>
</feature>
<dbReference type="Pfam" id="PF06271">
    <property type="entry name" value="RDD"/>
    <property type="match status" value="1"/>
</dbReference>
<organism evidence="8 9">
    <name type="scientific">Stackebrandtia albiflava</name>
    <dbReference type="NCBI Taxonomy" id="406432"/>
    <lineage>
        <taxon>Bacteria</taxon>
        <taxon>Bacillati</taxon>
        <taxon>Actinomycetota</taxon>
        <taxon>Actinomycetes</taxon>
        <taxon>Glycomycetales</taxon>
        <taxon>Glycomycetaceae</taxon>
        <taxon>Stackebrandtia</taxon>
    </lineage>
</organism>
<dbReference type="PANTHER" id="PTHR36115:SF6">
    <property type="entry name" value="PROLINE-RICH ANTIGEN HOMOLOG"/>
    <property type="match status" value="1"/>
</dbReference>
<feature type="transmembrane region" description="Helical" evidence="6">
    <location>
        <begin position="24"/>
        <end position="46"/>
    </location>
</feature>
<evidence type="ECO:0000256" key="6">
    <source>
        <dbReference type="SAM" id="Phobius"/>
    </source>
</evidence>
<comment type="subcellular location">
    <subcellularLocation>
        <location evidence="1">Cell membrane</location>
        <topology evidence="1">Multi-pass membrane protein</topology>
    </subcellularLocation>
</comment>
<sequence>MTASPPTESATRPDAEPAGLGQRFWALVADWLLCLLLAGGLTRLGMLPDPEALWPSVILVVEYAVFLGFFTQTPGMRLLRIHCVSIRHGRAIGLPRALVRGVLLALVLPALPAFYEPRRRGLHDVLGDSIVLREPPRS</sequence>
<evidence type="ECO:0000259" key="7">
    <source>
        <dbReference type="Pfam" id="PF06271"/>
    </source>
</evidence>
<feature type="transmembrane region" description="Helical" evidence="6">
    <location>
        <begin position="52"/>
        <end position="70"/>
    </location>
</feature>
<evidence type="ECO:0000313" key="8">
    <source>
        <dbReference type="EMBL" id="TWJ07879.1"/>
    </source>
</evidence>
<proteinExistence type="predicted"/>
<accession>A0A562UQI4</accession>
<keyword evidence="9" id="KW-1185">Reference proteome</keyword>
<evidence type="ECO:0000256" key="2">
    <source>
        <dbReference type="ARBA" id="ARBA00022475"/>
    </source>
</evidence>
<reference evidence="8 9" key="1">
    <citation type="journal article" date="2013" name="Stand. Genomic Sci.">
        <title>Genomic Encyclopedia of Type Strains, Phase I: The one thousand microbial genomes (KMG-I) project.</title>
        <authorList>
            <person name="Kyrpides N.C."/>
            <person name="Woyke T."/>
            <person name="Eisen J.A."/>
            <person name="Garrity G."/>
            <person name="Lilburn T.G."/>
            <person name="Beck B.J."/>
            <person name="Whitman W.B."/>
            <person name="Hugenholtz P."/>
            <person name="Klenk H.P."/>
        </authorList>
    </citation>
    <scope>NUCLEOTIDE SEQUENCE [LARGE SCALE GENOMIC DNA]</scope>
    <source>
        <strain evidence="8 9">DSM 45044</strain>
    </source>
</reference>
<dbReference type="EMBL" id="VLLL01000009">
    <property type="protein sequence ID" value="TWJ07879.1"/>
    <property type="molecule type" value="Genomic_DNA"/>
</dbReference>
<comment type="caution">
    <text evidence="8">The sequence shown here is derived from an EMBL/GenBank/DDBJ whole genome shotgun (WGS) entry which is preliminary data.</text>
</comment>
<name>A0A562UQI4_9ACTN</name>
<gene>
    <name evidence="8" type="ORF">LX16_4660</name>
</gene>
<keyword evidence="2" id="KW-1003">Cell membrane</keyword>
<dbReference type="OrthoDB" id="5187110at2"/>
<keyword evidence="5 6" id="KW-0472">Membrane</keyword>
<keyword evidence="4 6" id="KW-1133">Transmembrane helix</keyword>
<dbReference type="RefSeq" id="WP_147143161.1">
    <property type="nucleotide sequence ID" value="NZ_BAABIJ010000005.1"/>
</dbReference>
<evidence type="ECO:0000313" key="9">
    <source>
        <dbReference type="Proteomes" id="UP000321617"/>
    </source>
</evidence>
<evidence type="ECO:0000256" key="3">
    <source>
        <dbReference type="ARBA" id="ARBA00022692"/>
    </source>
</evidence>
<feature type="domain" description="RDD" evidence="7">
    <location>
        <begin position="18"/>
        <end position="127"/>
    </location>
</feature>
<dbReference type="InterPro" id="IPR010432">
    <property type="entry name" value="RDD"/>
</dbReference>
<dbReference type="GO" id="GO:0005886">
    <property type="term" value="C:plasma membrane"/>
    <property type="evidence" value="ECO:0007669"/>
    <property type="project" value="UniProtKB-SubCell"/>
</dbReference>
<dbReference type="InterPro" id="IPR051791">
    <property type="entry name" value="Pra-immunoreactive"/>
</dbReference>
<protein>
    <submittedName>
        <fullName evidence="8">Putative RDD family membrane protein YckC</fullName>
    </submittedName>
</protein>
<evidence type="ECO:0000256" key="4">
    <source>
        <dbReference type="ARBA" id="ARBA00022989"/>
    </source>
</evidence>
<dbReference type="AlphaFoldDB" id="A0A562UQI4"/>